<feature type="transmembrane region" description="Helical" evidence="8">
    <location>
        <begin position="194"/>
        <end position="213"/>
    </location>
</feature>
<dbReference type="InterPro" id="IPR037294">
    <property type="entry name" value="ABC_BtuC-like"/>
</dbReference>
<comment type="subcellular location">
    <subcellularLocation>
        <location evidence="1">Cell membrane</location>
        <topology evidence="1">Multi-pass membrane protein</topology>
    </subcellularLocation>
</comment>
<evidence type="ECO:0000256" key="8">
    <source>
        <dbReference type="SAM" id="Phobius"/>
    </source>
</evidence>
<evidence type="ECO:0000313" key="10">
    <source>
        <dbReference type="Proteomes" id="UP001596028"/>
    </source>
</evidence>
<feature type="transmembrane region" description="Helical" evidence="8">
    <location>
        <begin position="93"/>
        <end position="115"/>
    </location>
</feature>
<dbReference type="CDD" id="cd06550">
    <property type="entry name" value="TM_ABC_iron-siderophores_like"/>
    <property type="match status" value="1"/>
</dbReference>
<evidence type="ECO:0000256" key="1">
    <source>
        <dbReference type="ARBA" id="ARBA00004651"/>
    </source>
</evidence>
<evidence type="ECO:0000256" key="3">
    <source>
        <dbReference type="ARBA" id="ARBA00022448"/>
    </source>
</evidence>
<dbReference type="Proteomes" id="UP001596028">
    <property type="component" value="Unassembled WGS sequence"/>
</dbReference>
<evidence type="ECO:0000256" key="6">
    <source>
        <dbReference type="ARBA" id="ARBA00022989"/>
    </source>
</evidence>
<feature type="transmembrane region" description="Helical" evidence="8">
    <location>
        <begin position="281"/>
        <end position="303"/>
    </location>
</feature>
<organism evidence="9 10">
    <name type="scientific">Cohnella hongkongensis</name>
    <dbReference type="NCBI Taxonomy" id="178337"/>
    <lineage>
        <taxon>Bacteria</taxon>
        <taxon>Bacillati</taxon>
        <taxon>Bacillota</taxon>
        <taxon>Bacilli</taxon>
        <taxon>Bacillales</taxon>
        <taxon>Paenibacillaceae</taxon>
        <taxon>Cohnella</taxon>
    </lineage>
</organism>
<dbReference type="RefSeq" id="WP_378100401.1">
    <property type="nucleotide sequence ID" value="NZ_JBHSEP010000020.1"/>
</dbReference>
<feature type="transmembrane region" description="Helical" evidence="8">
    <location>
        <begin position="64"/>
        <end position="81"/>
    </location>
</feature>
<gene>
    <name evidence="9" type="ORF">ACFO3S_21805</name>
</gene>
<protein>
    <submittedName>
        <fullName evidence="9">FecCD family ABC transporter permease</fullName>
    </submittedName>
</protein>
<feature type="transmembrane region" description="Helical" evidence="8">
    <location>
        <begin position="309"/>
        <end position="327"/>
    </location>
</feature>
<keyword evidence="5 8" id="KW-0812">Transmembrane</keyword>
<evidence type="ECO:0000256" key="5">
    <source>
        <dbReference type="ARBA" id="ARBA00022692"/>
    </source>
</evidence>
<keyword evidence="7 8" id="KW-0472">Membrane</keyword>
<comment type="caution">
    <text evidence="9">The sequence shown here is derived from an EMBL/GenBank/DDBJ whole genome shotgun (WGS) entry which is preliminary data.</text>
</comment>
<dbReference type="InterPro" id="IPR000522">
    <property type="entry name" value="ABC_transptr_permease_BtuC"/>
</dbReference>
<evidence type="ECO:0000256" key="4">
    <source>
        <dbReference type="ARBA" id="ARBA00022475"/>
    </source>
</evidence>
<keyword evidence="10" id="KW-1185">Reference proteome</keyword>
<keyword evidence="6 8" id="KW-1133">Transmembrane helix</keyword>
<comment type="similarity">
    <text evidence="2">Belongs to the binding-protein-dependent transport system permease family. FecCD subfamily.</text>
</comment>
<dbReference type="PANTHER" id="PTHR30472">
    <property type="entry name" value="FERRIC ENTEROBACTIN TRANSPORT SYSTEM PERMEASE PROTEIN"/>
    <property type="match status" value="1"/>
</dbReference>
<sequence length="339" mass="35795">MTSKATLPVLLLALSPVAIAIALTLSVAYGSKAIPLDTIRDALLHFDPDNVDHQIVRHSRLPRAAGALLIGAFLAVSGALMQGMTRNYLASPSILGVTDGSMFAITICMVVAPNAPMLTMIFYSLLGSAFSVIVVFGLAASVFARLSPVSLAILGTVIGTFLSSVAAAVGMYFQVSQNVSFWYNARLHQLEPDMIKLAIPFAIAGLLLALLVAKSVTMLSLGEDVSAGLGVKTTAVKLTAMLSVVLLTGIAVALAGRIGFVGLLVPHIVRMLARVVDYRWIVPLSAAFGGLFLVLCDVGSRFMNYPFEMPIGVVTAIFGVPIFLYLIRTKGGGMRARKN</sequence>
<evidence type="ECO:0000256" key="2">
    <source>
        <dbReference type="ARBA" id="ARBA00007935"/>
    </source>
</evidence>
<accession>A0ABV9FIM8</accession>
<dbReference type="EMBL" id="JBHSEP010000020">
    <property type="protein sequence ID" value="MFC4600895.1"/>
    <property type="molecule type" value="Genomic_DNA"/>
</dbReference>
<evidence type="ECO:0000313" key="9">
    <source>
        <dbReference type="EMBL" id="MFC4600895.1"/>
    </source>
</evidence>
<proteinExistence type="inferred from homology"/>
<dbReference type="Gene3D" id="1.10.3470.10">
    <property type="entry name" value="ABC transporter involved in vitamin B12 uptake, BtuC"/>
    <property type="match status" value="1"/>
</dbReference>
<keyword evidence="3" id="KW-0813">Transport</keyword>
<dbReference type="PANTHER" id="PTHR30472:SF30">
    <property type="entry name" value="IRON-UPTAKE SYSTEM PERMEASE PROTEIN FEUB"/>
    <property type="match status" value="1"/>
</dbReference>
<feature type="transmembrane region" description="Helical" evidence="8">
    <location>
        <begin position="121"/>
        <end position="144"/>
    </location>
</feature>
<reference evidence="10" key="1">
    <citation type="journal article" date="2019" name="Int. J. Syst. Evol. Microbiol.">
        <title>The Global Catalogue of Microorganisms (GCM) 10K type strain sequencing project: providing services to taxonomists for standard genome sequencing and annotation.</title>
        <authorList>
            <consortium name="The Broad Institute Genomics Platform"/>
            <consortium name="The Broad Institute Genome Sequencing Center for Infectious Disease"/>
            <person name="Wu L."/>
            <person name="Ma J."/>
        </authorList>
    </citation>
    <scope>NUCLEOTIDE SEQUENCE [LARGE SCALE GENOMIC DNA]</scope>
    <source>
        <strain evidence="10">CCUG 49571</strain>
    </source>
</reference>
<feature type="transmembrane region" description="Helical" evidence="8">
    <location>
        <begin position="250"/>
        <end position="269"/>
    </location>
</feature>
<evidence type="ECO:0000256" key="7">
    <source>
        <dbReference type="ARBA" id="ARBA00023136"/>
    </source>
</evidence>
<feature type="transmembrane region" description="Helical" evidence="8">
    <location>
        <begin position="151"/>
        <end position="174"/>
    </location>
</feature>
<dbReference type="Pfam" id="PF01032">
    <property type="entry name" value="FecCD"/>
    <property type="match status" value="1"/>
</dbReference>
<keyword evidence="4" id="KW-1003">Cell membrane</keyword>
<dbReference type="SUPFAM" id="SSF81345">
    <property type="entry name" value="ABC transporter involved in vitamin B12 uptake, BtuC"/>
    <property type="match status" value="1"/>
</dbReference>
<name>A0ABV9FIM8_9BACL</name>